<gene>
    <name evidence="4" type="ORF">ABS311_03635</name>
</gene>
<dbReference type="PANTHER" id="PTHR16026">
    <property type="entry name" value="CARTILAGE ACIDIC PROTEIN 1"/>
    <property type="match status" value="1"/>
</dbReference>
<dbReference type="PANTHER" id="PTHR16026:SF0">
    <property type="entry name" value="CARTILAGE ACIDIC PROTEIN 1"/>
    <property type="match status" value="1"/>
</dbReference>
<reference evidence="4 5" key="1">
    <citation type="submission" date="2024-06" db="EMBL/GenBank/DDBJ databases">
        <authorList>
            <person name="Chen R.Y."/>
        </authorList>
    </citation>
    <scope>NUCLEOTIDE SEQUENCE [LARGE SCALE GENOMIC DNA]</scope>
    <source>
        <strain evidence="4 5">D2</strain>
    </source>
</reference>
<evidence type="ECO:0000259" key="3">
    <source>
        <dbReference type="Pfam" id="PF07593"/>
    </source>
</evidence>
<evidence type="ECO:0000256" key="2">
    <source>
        <dbReference type="SAM" id="SignalP"/>
    </source>
</evidence>
<keyword evidence="1 2" id="KW-0732">Signal</keyword>
<name>A0ABV1RDG5_9ALTE</name>
<comment type="caution">
    <text evidence="4">The sequence shown here is derived from an EMBL/GenBank/DDBJ whole genome shotgun (WGS) entry which is preliminary data.</text>
</comment>
<evidence type="ECO:0000313" key="5">
    <source>
        <dbReference type="Proteomes" id="UP001467690"/>
    </source>
</evidence>
<evidence type="ECO:0000256" key="1">
    <source>
        <dbReference type="ARBA" id="ARBA00022729"/>
    </source>
</evidence>
<dbReference type="InterPro" id="IPR013517">
    <property type="entry name" value="FG-GAP"/>
</dbReference>
<sequence length="775" mass="85616">MNMKRKVSAMRYAIASAVVFGSLAGCVSNDNGVSNAHNPASNLGHNQLAQAVSLINKPVVLTNDKTYQTTHSVAGSVIQRLTMDVSIEKSYANISVYSGDRLIADNLNIPAKGKHTLDVLVDFKSLGEQPLKFVRRSADITLHSIKLEPVHDLLVPAFNNISKQVGFETEITYKYGGPSIGDIDNDGDYDFVLNNHNHVPTQLVTNNGDGSVEIERLFGWALDFHGSSVGDYDNDGDLDIMVAQGGANGTNPTSYILLKNTQGKFTNASAEAGILTPARGRSPRWIDLDLDGDLDVALFNAKTPKYDGPRQLFYKNNGDGTFTQKQIAGIEHAAGERLLVTDFNQDNIDDIIVFSPITLWQGNGDFTFTDVTADKLPKQLQGRSGFNAAADIDVNNDGLTDLYIAGSRTHYQLSRKSIDFNPELKRLDIRDDGEKGETAVEFTADGAINLSHMELTYRQYNDGFAIFLGENKTRKIVKAKGFQPSQLPEEMKTTASELDIAPSDAQGWPEERKVNGLYIGHIGNGQWRAEWVRDRNIYWTVTFSLTGLNDVSYDWAPNNRNVQDILLINQGDKFIDGTKQWNIPLGGNNWGVTRADFNNDGWQDLFVYRYGYLKERVADLMLLNTGKGYFETLTSHGAAEATDPGHGDMGQAFDFDKDGLIDMLNGSEEEGPWYLYQNKTSTAGNYILFDVGYSPKENIDPYSAVICIKTATGKTYQQRVGSAGAVHSQSLLDIVHFGLAQAETIKEATIRWRNGETVRFTNLKANALYKSEDAH</sequence>
<dbReference type="Proteomes" id="UP001467690">
    <property type="component" value="Unassembled WGS sequence"/>
</dbReference>
<proteinExistence type="predicted"/>
<dbReference type="InterPro" id="IPR011519">
    <property type="entry name" value="UnbV_ASPIC"/>
</dbReference>
<evidence type="ECO:0000313" key="4">
    <source>
        <dbReference type="EMBL" id="MER2490973.1"/>
    </source>
</evidence>
<dbReference type="PROSITE" id="PS51257">
    <property type="entry name" value="PROKAR_LIPOPROTEIN"/>
    <property type="match status" value="1"/>
</dbReference>
<dbReference type="InterPro" id="IPR027039">
    <property type="entry name" value="Crtac1"/>
</dbReference>
<dbReference type="SUPFAM" id="SSF69318">
    <property type="entry name" value="Integrin alpha N-terminal domain"/>
    <property type="match status" value="2"/>
</dbReference>
<dbReference type="Pfam" id="PF07593">
    <property type="entry name" value="UnbV_ASPIC"/>
    <property type="match status" value="1"/>
</dbReference>
<dbReference type="EMBL" id="JBELOE010000078">
    <property type="protein sequence ID" value="MER2490973.1"/>
    <property type="molecule type" value="Genomic_DNA"/>
</dbReference>
<dbReference type="RefSeq" id="WP_246072317.1">
    <property type="nucleotide sequence ID" value="NZ_CP041660.1"/>
</dbReference>
<feature type="signal peptide" evidence="2">
    <location>
        <begin position="1"/>
        <end position="24"/>
    </location>
</feature>
<dbReference type="InterPro" id="IPR028994">
    <property type="entry name" value="Integrin_alpha_N"/>
</dbReference>
<dbReference type="Gene3D" id="2.130.10.130">
    <property type="entry name" value="Integrin alpha, N-terminal"/>
    <property type="match status" value="3"/>
</dbReference>
<organism evidence="4 5">
    <name type="scientific">Catenovulum sediminis</name>
    <dbReference type="NCBI Taxonomy" id="1740262"/>
    <lineage>
        <taxon>Bacteria</taxon>
        <taxon>Pseudomonadati</taxon>
        <taxon>Pseudomonadota</taxon>
        <taxon>Gammaproteobacteria</taxon>
        <taxon>Alteromonadales</taxon>
        <taxon>Alteromonadaceae</taxon>
        <taxon>Catenovulum</taxon>
    </lineage>
</organism>
<feature type="chain" id="PRO_5047457991" evidence="2">
    <location>
        <begin position="25"/>
        <end position="775"/>
    </location>
</feature>
<feature type="domain" description="ASPIC/UnbV" evidence="3">
    <location>
        <begin position="704"/>
        <end position="769"/>
    </location>
</feature>
<accession>A0ABV1RDG5</accession>
<keyword evidence="5" id="KW-1185">Reference proteome</keyword>
<protein>
    <submittedName>
        <fullName evidence="4">CRTAC1 family protein</fullName>
    </submittedName>
</protein>
<dbReference type="Pfam" id="PF13517">
    <property type="entry name" value="FG-GAP_3"/>
    <property type="match status" value="1"/>
</dbReference>